<evidence type="ECO:0000313" key="1">
    <source>
        <dbReference type="EMBL" id="KAI0038650.1"/>
    </source>
</evidence>
<keyword evidence="2" id="KW-1185">Reference proteome</keyword>
<proteinExistence type="predicted"/>
<reference evidence="1" key="1">
    <citation type="submission" date="2021-02" db="EMBL/GenBank/DDBJ databases">
        <authorList>
            <consortium name="DOE Joint Genome Institute"/>
            <person name="Ahrendt S."/>
            <person name="Looney B.P."/>
            <person name="Miyauchi S."/>
            <person name="Morin E."/>
            <person name="Drula E."/>
            <person name="Courty P.E."/>
            <person name="Chicoki N."/>
            <person name="Fauchery L."/>
            <person name="Kohler A."/>
            <person name="Kuo A."/>
            <person name="Labutti K."/>
            <person name="Pangilinan J."/>
            <person name="Lipzen A."/>
            <person name="Riley R."/>
            <person name="Andreopoulos W."/>
            <person name="He G."/>
            <person name="Johnson J."/>
            <person name="Barry K.W."/>
            <person name="Grigoriev I.V."/>
            <person name="Nagy L."/>
            <person name="Hibbett D."/>
            <person name="Henrissat B."/>
            <person name="Matheny P.B."/>
            <person name="Labbe J."/>
            <person name="Martin F."/>
        </authorList>
    </citation>
    <scope>NUCLEOTIDE SEQUENCE</scope>
    <source>
        <strain evidence="1">FP105234-sp</strain>
    </source>
</reference>
<evidence type="ECO:0000313" key="2">
    <source>
        <dbReference type="Proteomes" id="UP000814033"/>
    </source>
</evidence>
<accession>A0ACB8R3K4</accession>
<organism evidence="1 2">
    <name type="scientific">Auriscalpium vulgare</name>
    <dbReference type="NCBI Taxonomy" id="40419"/>
    <lineage>
        <taxon>Eukaryota</taxon>
        <taxon>Fungi</taxon>
        <taxon>Dikarya</taxon>
        <taxon>Basidiomycota</taxon>
        <taxon>Agaricomycotina</taxon>
        <taxon>Agaricomycetes</taxon>
        <taxon>Russulales</taxon>
        <taxon>Auriscalpiaceae</taxon>
        <taxon>Auriscalpium</taxon>
    </lineage>
</organism>
<name>A0ACB8R3K4_9AGAM</name>
<dbReference type="EMBL" id="MU276445">
    <property type="protein sequence ID" value="KAI0038650.1"/>
    <property type="molecule type" value="Genomic_DNA"/>
</dbReference>
<dbReference type="Proteomes" id="UP000814033">
    <property type="component" value="Unassembled WGS sequence"/>
</dbReference>
<gene>
    <name evidence="1" type="ORF">FA95DRAFT_1567625</name>
</gene>
<protein>
    <submittedName>
        <fullName evidence="1">Uncharacterized protein</fullName>
    </submittedName>
</protein>
<sequence>MDYTPSYFRRIVERCGVAVFGWPTHVVPFCNLSRATSSVPKLRTLLAYWESGHADFYRLTPAELAHLSACYEAALQRGEITEPSARKRRNDVCRKRTQVDRTGPIGTWVKILLPVQSAEFVIESPGELADDPIESADDLEVEKAAAAEVDDVEEFDDSRP</sequence>
<comment type="caution">
    <text evidence="1">The sequence shown here is derived from an EMBL/GenBank/DDBJ whole genome shotgun (WGS) entry which is preliminary data.</text>
</comment>
<reference evidence="1" key="2">
    <citation type="journal article" date="2022" name="New Phytol.">
        <title>Evolutionary transition to the ectomycorrhizal habit in the genomes of a hyperdiverse lineage of mushroom-forming fungi.</title>
        <authorList>
            <person name="Looney B."/>
            <person name="Miyauchi S."/>
            <person name="Morin E."/>
            <person name="Drula E."/>
            <person name="Courty P.E."/>
            <person name="Kohler A."/>
            <person name="Kuo A."/>
            <person name="LaButti K."/>
            <person name="Pangilinan J."/>
            <person name="Lipzen A."/>
            <person name="Riley R."/>
            <person name="Andreopoulos W."/>
            <person name="He G."/>
            <person name="Johnson J."/>
            <person name="Nolan M."/>
            <person name="Tritt A."/>
            <person name="Barry K.W."/>
            <person name="Grigoriev I.V."/>
            <person name="Nagy L.G."/>
            <person name="Hibbett D."/>
            <person name="Henrissat B."/>
            <person name="Matheny P.B."/>
            <person name="Labbe J."/>
            <person name="Martin F.M."/>
        </authorList>
    </citation>
    <scope>NUCLEOTIDE SEQUENCE</scope>
    <source>
        <strain evidence="1">FP105234-sp</strain>
    </source>
</reference>